<dbReference type="SUPFAM" id="SSF47413">
    <property type="entry name" value="lambda repressor-like DNA-binding domains"/>
    <property type="match status" value="1"/>
</dbReference>
<dbReference type="Pfam" id="PF01381">
    <property type="entry name" value="HTH_3"/>
    <property type="match status" value="1"/>
</dbReference>
<evidence type="ECO:0000259" key="1">
    <source>
        <dbReference type="PROSITE" id="PS50943"/>
    </source>
</evidence>
<dbReference type="Gene3D" id="1.10.260.40">
    <property type="entry name" value="lambda repressor-like DNA-binding domains"/>
    <property type="match status" value="1"/>
</dbReference>
<reference evidence="2" key="1">
    <citation type="journal article" date="2021" name="PeerJ">
        <title>Extensive microbial diversity within the chicken gut microbiome revealed by metagenomics and culture.</title>
        <authorList>
            <person name="Gilroy R."/>
            <person name="Ravi A."/>
            <person name="Getino M."/>
            <person name="Pursley I."/>
            <person name="Horton D.L."/>
            <person name="Alikhan N.F."/>
            <person name="Baker D."/>
            <person name="Gharbi K."/>
            <person name="Hall N."/>
            <person name="Watson M."/>
            <person name="Adriaenssens E.M."/>
            <person name="Foster-Nyarko E."/>
            <person name="Jarju S."/>
            <person name="Secka A."/>
            <person name="Antonio M."/>
            <person name="Oren A."/>
            <person name="Chaudhuri R.R."/>
            <person name="La Ragione R."/>
            <person name="Hildebrand F."/>
            <person name="Pallen M.J."/>
        </authorList>
    </citation>
    <scope>NUCLEOTIDE SEQUENCE</scope>
    <source>
        <strain evidence="2">ChiGjej2B2-7701</strain>
    </source>
</reference>
<organism evidence="2 3">
    <name type="scientific">Collinsella ihumii</name>
    <dbReference type="NCBI Taxonomy" id="1720204"/>
    <lineage>
        <taxon>Bacteria</taxon>
        <taxon>Bacillati</taxon>
        <taxon>Actinomycetota</taxon>
        <taxon>Coriobacteriia</taxon>
        <taxon>Coriobacteriales</taxon>
        <taxon>Coriobacteriaceae</taxon>
        <taxon>Collinsella</taxon>
    </lineage>
</organism>
<dbReference type="EMBL" id="DYVF01000063">
    <property type="protein sequence ID" value="HJG31845.1"/>
    <property type="molecule type" value="Genomic_DNA"/>
</dbReference>
<dbReference type="GO" id="GO:0003677">
    <property type="term" value="F:DNA binding"/>
    <property type="evidence" value="ECO:0007669"/>
    <property type="project" value="InterPro"/>
</dbReference>
<proteinExistence type="predicted"/>
<accession>A0A921IU43</accession>
<sequence>MPAGALSCPCDASREFTARNLLRSWGARRALGLSQEELAWRLYVSRVAVSHWETSRTRPTSRACSFSRTSLAPRSTSW</sequence>
<evidence type="ECO:0000313" key="2">
    <source>
        <dbReference type="EMBL" id="HJG31845.1"/>
    </source>
</evidence>
<protein>
    <submittedName>
        <fullName evidence="2">Helix-turn-helix domain-containing protein</fullName>
    </submittedName>
</protein>
<reference evidence="2" key="2">
    <citation type="submission" date="2021-09" db="EMBL/GenBank/DDBJ databases">
        <authorList>
            <person name="Gilroy R."/>
        </authorList>
    </citation>
    <scope>NUCLEOTIDE SEQUENCE</scope>
    <source>
        <strain evidence="2">ChiGjej2B2-7701</strain>
    </source>
</reference>
<dbReference type="CDD" id="cd00093">
    <property type="entry name" value="HTH_XRE"/>
    <property type="match status" value="1"/>
</dbReference>
<dbReference type="InterPro" id="IPR010982">
    <property type="entry name" value="Lambda_DNA-bd_dom_sf"/>
</dbReference>
<dbReference type="AlphaFoldDB" id="A0A921IU43"/>
<name>A0A921IU43_9ACTN</name>
<feature type="domain" description="HTH cro/C1-type" evidence="1">
    <location>
        <begin position="27"/>
        <end position="60"/>
    </location>
</feature>
<dbReference type="InterPro" id="IPR001387">
    <property type="entry name" value="Cro/C1-type_HTH"/>
</dbReference>
<gene>
    <name evidence="2" type="ORF">K8U80_10700</name>
</gene>
<dbReference type="Proteomes" id="UP000746751">
    <property type="component" value="Unassembled WGS sequence"/>
</dbReference>
<comment type="caution">
    <text evidence="2">The sequence shown here is derived from an EMBL/GenBank/DDBJ whole genome shotgun (WGS) entry which is preliminary data.</text>
</comment>
<dbReference type="PROSITE" id="PS50943">
    <property type="entry name" value="HTH_CROC1"/>
    <property type="match status" value="1"/>
</dbReference>
<evidence type="ECO:0000313" key="3">
    <source>
        <dbReference type="Proteomes" id="UP000746751"/>
    </source>
</evidence>